<keyword evidence="1" id="KW-0489">Methyltransferase</keyword>
<keyword evidence="2" id="KW-1185">Reference proteome</keyword>
<dbReference type="EMBL" id="JASSQD010000001">
    <property type="protein sequence ID" value="MDK9556932.1"/>
    <property type="molecule type" value="Genomic_DNA"/>
</dbReference>
<dbReference type="Pfam" id="PF13489">
    <property type="entry name" value="Methyltransf_23"/>
    <property type="match status" value="1"/>
</dbReference>
<dbReference type="Proteomes" id="UP001223547">
    <property type="component" value="Unassembled WGS sequence"/>
</dbReference>
<dbReference type="EC" id="2.1.1.-" evidence="1"/>
<dbReference type="InterPro" id="IPR029063">
    <property type="entry name" value="SAM-dependent_MTases_sf"/>
</dbReference>
<keyword evidence="1" id="KW-0808">Transferase</keyword>
<protein>
    <submittedName>
        <fullName evidence="1">Class I SAM-dependent methyltransferase</fullName>
        <ecNumber evidence="1">2.1.1.-</ecNumber>
    </submittedName>
</protein>
<evidence type="ECO:0000313" key="1">
    <source>
        <dbReference type="EMBL" id="MDK9556932.1"/>
    </source>
</evidence>
<dbReference type="CDD" id="cd02440">
    <property type="entry name" value="AdoMet_MTases"/>
    <property type="match status" value="1"/>
</dbReference>
<proteinExistence type="predicted"/>
<dbReference type="GO" id="GO:0008168">
    <property type="term" value="F:methyltransferase activity"/>
    <property type="evidence" value="ECO:0007669"/>
    <property type="project" value="UniProtKB-KW"/>
</dbReference>
<name>A0ABT7HA71_9GAMM</name>
<accession>A0ABT7HA71</accession>
<sequence>MNSSVKYWDRSAERYARRPIADPGAYQRKLQITQRYLRPCMNVMEFGCGTGSTALVHAPLVNSYLATDASPRMIDIARKRMADGPAKGLRFEVATLEDLDHRHEEFDAILGLNILHLLPDPASTIERILALLKRGGVFVSNTACLKDTRGYLRPVAALAHYLHLTPYVHFLSRKELERDLRSAGFRIQFRWVPESTKDVYFLIATKEK</sequence>
<organism evidence="1 2">
    <name type="scientific">Marinobacter albus</name>
    <dbReference type="NCBI Taxonomy" id="3030833"/>
    <lineage>
        <taxon>Bacteria</taxon>
        <taxon>Pseudomonadati</taxon>
        <taxon>Pseudomonadota</taxon>
        <taxon>Gammaproteobacteria</taxon>
        <taxon>Pseudomonadales</taxon>
        <taxon>Marinobacteraceae</taxon>
        <taxon>Marinobacter</taxon>
    </lineage>
</organism>
<dbReference type="RefSeq" id="WP_285367414.1">
    <property type="nucleotide sequence ID" value="NZ_JASSQD010000001.1"/>
</dbReference>
<dbReference type="PANTHER" id="PTHR43861">
    <property type="entry name" value="TRANS-ACONITATE 2-METHYLTRANSFERASE-RELATED"/>
    <property type="match status" value="1"/>
</dbReference>
<comment type="caution">
    <text evidence="1">The sequence shown here is derived from an EMBL/GenBank/DDBJ whole genome shotgun (WGS) entry which is preliminary data.</text>
</comment>
<dbReference type="GO" id="GO:0032259">
    <property type="term" value="P:methylation"/>
    <property type="evidence" value="ECO:0007669"/>
    <property type="project" value="UniProtKB-KW"/>
</dbReference>
<dbReference type="SUPFAM" id="SSF53335">
    <property type="entry name" value="S-adenosyl-L-methionine-dependent methyltransferases"/>
    <property type="match status" value="1"/>
</dbReference>
<gene>
    <name evidence="1" type="ORF">QQF73_04785</name>
</gene>
<evidence type="ECO:0000313" key="2">
    <source>
        <dbReference type="Proteomes" id="UP001223547"/>
    </source>
</evidence>
<reference evidence="1 2" key="1">
    <citation type="submission" date="2023-05" db="EMBL/GenBank/DDBJ databases">
        <title>Marinobacter albus sp. nov., a marine bacterium isolated from sand in a coastal intertidal zone of huludao.</title>
        <authorList>
            <person name="Deng T."/>
        </authorList>
    </citation>
    <scope>NUCLEOTIDE SEQUENCE [LARGE SCALE GENOMIC DNA]</scope>
    <source>
        <strain evidence="1 2">M216</strain>
    </source>
</reference>
<dbReference type="Gene3D" id="3.40.50.150">
    <property type="entry name" value="Vaccinia Virus protein VP39"/>
    <property type="match status" value="1"/>
</dbReference>